<feature type="chain" id="PRO_5038370448" evidence="12">
    <location>
        <begin position="26"/>
        <end position="469"/>
    </location>
</feature>
<dbReference type="Proteomes" id="UP000254968">
    <property type="component" value="Unassembled WGS sequence"/>
</dbReference>
<dbReference type="Pfam" id="PF17820">
    <property type="entry name" value="PDZ_6"/>
    <property type="match status" value="1"/>
</dbReference>
<dbReference type="SUPFAM" id="SSF50494">
    <property type="entry name" value="Trypsin-like serine proteases"/>
    <property type="match status" value="1"/>
</dbReference>
<dbReference type="SUPFAM" id="SSF50156">
    <property type="entry name" value="PDZ domain-like"/>
    <property type="match status" value="2"/>
</dbReference>
<keyword evidence="3 14" id="KW-0645">Protease</keyword>
<dbReference type="PANTHER" id="PTHR22939">
    <property type="entry name" value="SERINE PROTEASE FAMILY S1C HTRA-RELATED"/>
    <property type="match status" value="1"/>
</dbReference>
<evidence type="ECO:0000256" key="1">
    <source>
        <dbReference type="ARBA" id="ARBA00004418"/>
    </source>
</evidence>
<dbReference type="InterPro" id="IPR036034">
    <property type="entry name" value="PDZ_sf"/>
</dbReference>
<evidence type="ECO:0000256" key="2">
    <source>
        <dbReference type="ARBA" id="ARBA00010541"/>
    </source>
</evidence>
<dbReference type="GO" id="GO:0004252">
    <property type="term" value="F:serine-type endopeptidase activity"/>
    <property type="evidence" value="ECO:0007669"/>
    <property type="project" value="InterPro"/>
</dbReference>
<dbReference type="GO" id="GO:0006515">
    <property type="term" value="P:protein quality control for misfolded or incompletely synthesized proteins"/>
    <property type="evidence" value="ECO:0007669"/>
    <property type="project" value="TreeGrafter"/>
</dbReference>
<dbReference type="GO" id="GO:0042597">
    <property type="term" value="C:periplasmic space"/>
    <property type="evidence" value="ECO:0007669"/>
    <property type="project" value="UniProtKB-SubCell"/>
</dbReference>
<dbReference type="InterPro" id="IPR001478">
    <property type="entry name" value="PDZ"/>
</dbReference>
<dbReference type="EMBL" id="UGNV01000001">
    <property type="protein sequence ID" value="STX28750.1"/>
    <property type="molecule type" value="Genomic_DNA"/>
</dbReference>
<dbReference type="AlphaFoldDB" id="A0A378I203"/>
<feature type="signal peptide" evidence="12">
    <location>
        <begin position="1"/>
        <end position="25"/>
    </location>
</feature>
<evidence type="ECO:0000256" key="10">
    <source>
        <dbReference type="PIRSR" id="PIRSR611782-2"/>
    </source>
</evidence>
<keyword evidence="7 14" id="KW-0378">Hydrolase</keyword>
<dbReference type="EC" id="3.4.21.107" evidence="14"/>
<feature type="active site" description="Charge relay system" evidence="9">
    <location>
        <position position="144"/>
    </location>
</feature>
<evidence type="ECO:0000256" key="6">
    <source>
        <dbReference type="ARBA" id="ARBA00022764"/>
    </source>
</evidence>
<dbReference type="PRINTS" id="PR00834">
    <property type="entry name" value="PROTEASES2C"/>
</dbReference>
<dbReference type="SMART" id="SM00228">
    <property type="entry name" value="PDZ"/>
    <property type="match status" value="2"/>
</dbReference>
<evidence type="ECO:0000259" key="13">
    <source>
        <dbReference type="PROSITE" id="PS50106"/>
    </source>
</evidence>
<evidence type="ECO:0000313" key="15">
    <source>
        <dbReference type="Proteomes" id="UP000254968"/>
    </source>
</evidence>
<dbReference type="Pfam" id="PF13180">
    <property type="entry name" value="PDZ_2"/>
    <property type="match status" value="1"/>
</dbReference>
<keyword evidence="15" id="KW-1185">Reference proteome</keyword>
<dbReference type="FunFam" id="2.30.42.10:FF:000037">
    <property type="entry name" value="Periplasmic serine endoprotease DegP-like"/>
    <property type="match status" value="1"/>
</dbReference>
<feature type="domain" description="PDZ" evidence="13">
    <location>
        <begin position="267"/>
        <end position="359"/>
    </location>
</feature>
<keyword evidence="5" id="KW-0677">Repeat</keyword>
<accession>A0A378I203</accession>
<protein>
    <submittedName>
        <fullName evidence="14">Periplasmic serine protease Do heat shock protein HtrA</fullName>
        <ecNumber evidence="14">3.4.21.-</ecNumber>
        <ecNumber evidence="14">3.4.21.107</ecNumber>
    </submittedName>
</protein>
<feature type="active site" description="Charge relay system" evidence="9">
    <location>
        <position position="223"/>
    </location>
</feature>
<evidence type="ECO:0000256" key="9">
    <source>
        <dbReference type="PIRSR" id="PIRSR611782-1"/>
    </source>
</evidence>
<keyword evidence="14" id="KW-0346">Stress response</keyword>
<keyword evidence="4 12" id="KW-0732">Signal</keyword>
<dbReference type="PROSITE" id="PS50106">
    <property type="entry name" value="PDZ"/>
    <property type="match status" value="1"/>
</dbReference>
<dbReference type="InterPro" id="IPR009003">
    <property type="entry name" value="Peptidase_S1_PA"/>
</dbReference>
<dbReference type="Pfam" id="PF13365">
    <property type="entry name" value="Trypsin_2"/>
    <property type="match status" value="1"/>
</dbReference>
<dbReference type="NCBIfam" id="TIGR02037">
    <property type="entry name" value="degP_htrA_DO"/>
    <property type="match status" value="1"/>
</dbReference>
<evidence type="ECO:0000256" key="12">
    <source>
        <dbReference type="SAM" id="SignalP"/>
    </source>
</evidence>
<feature type="compositionally biased region" description="Low complexity" evidence="11">
    <location>
        <begin position="73"/>
        <end position="82"/>
    </location>
</feature>
<comment type="subcellular location">
    <subcellularLocation>
        <location evidence="1">Periplasm</location>
    </subcellularLocation>
</comment>
<evidence type="ECO:0000256" key="4">
    <source>
        <dbReference type="ARBA" id="ARBA00022729"/>
    </source>
</evidence>
<dbReference type="InterPro" id="IPR041489">
    <property type="entry name" value="PDZ_6"/>
</dbReference>
<feature type="active site" description="Charge relay system" evidence="9">
    <location>
        <position position="114"/>
    </location>
</feature>
<dbReference type="InterPro" id="IPR011782">
    <property type="entry name" value="Pept_S1C_Do"/>
</dbReference>
<proteinExistence type="inferred from homology"/>
<reference evidence="14 15" key="1">
    <citation type="submission" date="2018-06" db="EMBL/GenBank/DDBJ databases">
        <authorList>
            <consortium name="Pathogen Informatics"/>
            <person name="Doyle S."/>
        </authorList>
    </citation>
    <scope>NUCLEOTIDE SEQUENCE [LARGE SCALE GENOMIC DNA]</scope>
    <source>
        <strain evidence="14 15">NCTC13315</strain>
    </source>
</reference>
<dbReference type="InterPro" id="IPR001940">
    <property type="entry name" value="Peptidase_S1C"/>
</dbReference>
<feature type="binding site" evidence="10">
    <location>
        <begin position="221"/>
        <end position="223"/>
    </location>
    <ligand>
        <name>substrate</name>
    </ligand>
</feature>
<evidence type="ECO:0000313" key="14">
    <source>
        <dbReference type="EMBL" id="STX28750.1"/>
    </source>
</evidence>
<feature type="binding site" evidence="10">
    <location>
        <position position="114"/>
    </location>
    <ligand>
        <name>substrate</name>
    </ligand>
</feature>
<keyword evidence="8" id="KW-0720">Serine protease</keyword>
<gene>
    <name evidence="14" type="primary">htrA_2</name>
    <name evidence="14" type="ORF">NCTC13315_01284</name>
</gene>
<feature type="binding site" evidence="10">
    <location>
        <position position="144"/>
    </location>
    <ligand>
        <name>substrate</name>
    </ligand>
</feature>
<dbReference type="Gene3D" id="2.40.10.120">
    <property type="match status" value="1"/>
</dbReference>
<dbReference type="PANTHER" id="PTHR22939:SF129">
    <property type="entry name" value="SERINE PROTEASE HTRA2, MITOCHONDRIAL"/>
    <property type="match status" value="1"/>
</dbReference>
<keyword evidence="6" id="KW-0574">Periplasm</keyword>
<feature type="region of interest" description="Disordered" evidence="11">
    <location>
        <begin position="65"/>
        <end position="90"/>
    </location>
</feature>
<sequence>MQRYLPLLISSIALNLLPLSLFAEAPLVEVPASQSIPSLAPVLKNAMPAIVNIAVQGIIQTPAANTEEEDNEGGNNNSPPENQQLMPEKPRKFQSIGSGVIIDPNNGVIITNDHVIRNANLITVTLNDGRRLKAKLIGSDSETDLAVLKVDAKNLKSLPIGDSDKAEVGDFVVAIGNPFGLNSFGNSQSATFGIISAMKRSDLNIEGVENFIQTDAAINPGNSGGALVNAKGELIGINTAIISPYGGNVGIGFAIPINMAKDVVMQLLKFGSIHRGLMGIFVQHLTPELAQAMGYNEDFQGALVSQVNEGSPAEKAGLKPGDIITQINNTKITQATQVKTTISLLRVGSDAKINVLRDGKEMTLNAVVTDIKKHEQRLQASNPFLYGLALRNFEQDSPTHGNIIGVQVVGASENSAGWRAGLRPGDVIVSANKLTTPNVKTLQTVAQQQKQRLLVQVLRGPGALFLLII</sequence>
<dbReference type="EC" id="3.4.21.-" evidence="14"/>
<comment type="similarity">
    <text evidence="2">Belongs to the peptidase S1C family.</text>
</comment>
<dbReference type="CDD" id="cd10839">
    <property type="entry name" value="cpPDZ1_DegP-like"/>
    <property type="match status" value="1"/>
</dbReference>
<evidence type="ECO:0000256" key="11">
    <source>
        <dbReference type="SAM" id="MobiDB-lite"/>
    </source>
</evidence>
<organism evidence="14 15">
    <name type="scientific">Legionella beliardensis</name>
    <dbReference type="NCBI Taxonomy" id="91822"/>
    <lineage>
        <taxon>Bacteria</taxon>
        <taxon>Pseudomonadati</taxon>
        <taxon>Pseudomonadota</taxon>
        <taxon>Gammaproteobacteria</taxon>
        <taxon>Legionellales</taxon>
        <taxon>Legionellaceae</taxon>
        <taxon>Legionella</taxon>
    </lineage>
</organism>
<evidence type="ECO:0000256" key="8">
    <source>
        <dbReference type="ARBA" id="ARBA00022825"/>
    </source>
</evidence>
<evidence type="ECO:0000256" key="5">
    <source>
        <dbReference type="ARBA" id="ARBA00022737"/>
    </source>
</evidence>
<dbReference type="OrthoDB" id="9758917at2"/>
<name>A0A378I203_9GAMM</name>
<evidence type="ECO:0000256" key="7">
    <source>
        <dbReference type="ARBA" id="ARBA00022801"/>
    </source>
</evidence>
<evidence type="ECO:0000256" key="3">
    <source>
        <dbReference type="ARBA" id="ARBA00022670"/>
    </source>
</evidence>
<dbReference type="Gene3D" id="2.30.42.10">
    <property type="match status" value="2"/>
</dbReference>